<dbReference type="PROSITE" id="PS00675">
    <property type="entry name" value="SIGMA54_INTERACT_1"/>
    <property type="match status" value="1"/>
</dbReference>
<evidence type="ECO:0000259" key="8">
    <source>
        <dbReference type="PROSITE" id="PS50110"/>
    </source>
</evidence>
<dbReference type="Pfam" id="PF02954">
    <property type="entry name" value="HTH_8"/>
    <property type="match status" value="1"/>
</dbReference>
<keyword evidence="3" id="KW-0805">Transcription regulation</keyword>
<dbReference type="InterPro" id="IPR011006">
    <property type="entry name" value="CheY-like_superfamily"/>
</dbReference>
<evidence type="ECO:0000256" key="6">
    <source>
        <dbReference type="SAM" id="MobiDB-lite"/>
    </source>
</evidence>
<evidence type="ECO:0000256" key="1">
    <source>
        <dbReference type="ARBA" id="ARBA00022741"/>
    </source>
</evidence>
<dbReference type="InterPro" id="IPR009057">
    <property type="entry name" value="Homeodomain-like_sf"/>
</dbReference>
<accession>A0ABY9R3U9</accession>
<dbReference type="PRINTS" id="PR01590">
    <property type="entry name" value="HTHFIS"/>
</dbReference>
<evidence type="ECO:0000256" key="5">
    <source>
        <dbReference type="PROSITE-ProRule" id="PRU00169"/>
    </source>
</evidence>
<dbReference type="InterPro" id="IPR025662">
    <property type="entry name" value="Sigma_54_int_dom_ATP-bd_1"/>
</dbReference>
<dbReference type="EMBL" id="CP133659">
    <property type="protein sequence ID" value="WMW65802.1"/>
    <property type="molecule type" value="Genomic_DNA"/>
</dbReference>
<dbReference type="Gene3D" id="3.40.50.300">
    <property type="entry name" value="P-loop containing nucleotide triphosphate hydrolases"/>
    <property type="match status" value="1"/>
</dbReference>
<dbReference type="InterPro" id="IPR027417">
    <property type="entry name" value="P-loop_NTPase"/>
</dbReference>
<dbReference type="Gene3D" id="1.10.10.60">
    <property type="entry name" value="Homeodomain-like"/>
    <property type="match status" value="1"/>
</dbReference>
<feature type="modified residue" description="4-aspartylphosphate" evidence="5">
    <location>
        <position position="52"/>
    </location>
</feature>
<evidence type="ECO:0000259" key="7">
    <source>
        <dbReference type="PROSITE" id="PS50045"/>
    </source>
</evidence>
<reference evidence="9" key="1">
    <citation type="submission" date="2023-09" db="EMBL/GenBank/DDBJ databases">
        <authorList>
            <consortium name="CW5 consortium"/>
            <person name="Lu C.-W."/>
        </authorList>
    </citation>
    <scope>NUCLEOTIDE SEQUENCE</scope>
    <source>
        <strain evidence="9">KPS</strain>
    </source>
</reference>
<dbReference type="InterPro" id="IPR058031">
    <property type="entry name" value="AAA_lid_NorR"/>
</dbReference>
<keyword evidence="10" id="KW-1185">Reference proteome</keyword>
<dbReference type="CDD" id="cd00009">
    <property type="entry name" value="AAA"/>
    <property type="match status" value="1"/>
</dbReference>
<dbReference type="PROSITE" id="PS50110">
    <property type="entry name" value="RESPONSE_REGULATORY"/>
    <property type="match status" value="1"/>
</dbReference>
<keyword evidence="4" id="KW-0804">Transcription</keyword>
<evidence type="ECO:0000313" key="9">
    <source>
        <dbReference type="EMBL" id="WMW65802.1"/>
    </source>
</evidence>
<dbReference type="InterPro" id="IPR002197">
    <property type="entry name" value="HTH_Fis"/>
</dbReference>
<keyword evidence="1" id="KW-0547">Nucleotide-binding</keyword>
<dbReference type="Gene3D" id="3.40.50.2300">
    <property type="match status" value="1"/>
</dbReference>
<name>A0ABY9R3U9_9BACT</name>
<organism evidence="9 10">
    <name type="scientific">Nitratidesulfovibrio liaohensis</name>
    <dbReference type="NCBI Taxonomy" id="2604158"/>
    <lineage>
        <taxon>Bacteria</taxon>
        <taxon>Pseudomonadati</taxon>
        <taxon>Thermodesulfobacteriota</taxon>
        <taxon>Desulfovibrionia</taxon>
        <taxon>Desulfovibrionales</taxon>
        <taxon>Desulfovibrionaceae</taxon>
        <taxon>Nitratidesulfovibrio</taxon>
    </lineage>
</organism>
<dbReference type="SMART" id="SM00448">
    <property type="entry name" value="REC"/>
    <property type="match status" value="1"/>
</dbReference>
<dbReference type="Gene3D" id="1.10.8.60">
    <property type="match status" value="1"/>
</dbReference>
<dbReference type="Pfam" id="PF25601">
    <property type="entry name" value="AAA_lid_14"/>
    <property type="match status" value="1"/>
</dbReference>
<dbReference type="InterPro" id="IPR025944">
    <property type="entry name" value="Sigma_54_int_dom_CS"/>
</dbReference>
<keyword evidence="2" id="KW-0067">ATP-binding</keyword>
<dbReference type="Pfam" id="PF00072">
    <property type="entry name" value="Response_reg"/>
    <property type="match status" value="1"/>
</dbReference>
<evidence type="ECO:0000313" key="10">
    <source>
        <dbReference type="Proteomes" id="UP001180616"/>
    </source>
</evidence>
<sequence>MKRLLVIDDEPGHRLMVRAVMEDSGWNVEEAGSGEEGLELLAQDRVNVVLLDMRMPGMDGQETLARIQEMYPGLPVVMLTAFGTVGSAVVAMKKGAFDYLTKPADNEELTAVLEKAWDFGRLLEENENLRRRLSDDDPTAPIVGASQAMCRVRDFIRQAGPSEATILVMGESGTGKELIAQGLHDASNRADQPLVKVNCAALPGHLLESELFGYMKGAFTGAVRDKPGRFQLARGGTLFLDEIGELPLELQSKLLRALQERVVEPLGAVRPVPVDVRIIAATNRDLKRAVEAGEFREDLFFRLNVLEVVSPPLRERLEDLPMLAGRLLERLCRKNKKGIRSVSPEFLDALMRYSWPGNVRELENVLERALILSRSDTLGPDSLPSQVLADRPDRWERGGPDSGQYRGPERGQDRGVDRQRPYTSYSPDRPDMSDRSGTVDRAFERQGRGWGQDSASAMPRGDTGWPAEGDGFMPGGYGGVPGAYPGSLDDAERDALLRALEVHGGHRERTADALGISRRTLQYKLKKFGLIRRGM</sequence>
<proteinExistence type="predicted"/>
<evidence type="ECO:0000256" key="3">
    <source>
        <dbReference type="ARBA" id="ARBA00023015"/>
    </source>
</evidence>
<dbReference type="InterPro" id="IPR001789">
    <property type="entry name" value="Sig_transdc_resp-reg_receiver"/>
</dbReference>
<dbReference type="InterPro" id="IPR002078">
    <property type="entry name" value="Sigma_54_int"/>
</dbReference>
<dbReference type="SMART" id="SM00382">
    <property type="entry name" value="AAA"/>
    <property type="match status" value="1"/>
</dbReference>
<gene>
    <name evidence="9" type="ORF">KPS_000315</name>
</gene>
<dbReference type="RefSeq" id="WP_309541754.1">
    <property type="nucleotide sequence ID" value="NZ_CP133659.1"/>
</dbReference>
<dbReference type="SUPFAM" id="SSF52540">
    <property type="entry name" value="P-loop containing nucleoside triphosphate hydrolases"/>
    <property type="match status" value="1"/>
</dbReference>
<dbReference type="PROSITE" id="PS00688">
    <property type="entry name" value="SIGMA54_INTERACT_3"/>
    <property type="match status" value="1"/>
</dbReference>
<protein>
    <submittedName>
        <fullName evidence="9">Sigma-54 dependent transcriptional regulator</fullName>
    </submittedName>
</protein>
<feature type="region of interest" description="Disordered" evidence="6">
    <location>
        <begin position="381"/>
        <end position="437"/>
    </location>
</feature>
<dbReference type="SUPFAM" id="SSF46689">
    <property type="entry name" value="Homeodomain-like"/>
    <property type="match status" value="1"/>
</dbReference>
<dbReference type="InterPro" id="IPR003593">
    <property type="entry name" value="AAA+_ATPase"/>
</dbReference>
<feature type="domain" description="Response regulatory" evidence="8">
    <location>
        <begin position="3"/>
        <end position="117"/>
    </location>
</feature>
<dbReference type="SUPFAM" id="SSF52172">
    <property type="entry name" value="CheY-like"/>
    <property type="match status" value="1"/>
</dbReference>
<feature type="compositionally biased region" description="Basic and acidic residues" evidence="6">
    <location>
        <begin position="407"/>
        <end position="420"/>
    </location>
</feature>
<evidence type="ECO:0000256" key="2">
    <source>
        <dbReference type="ARBA" id="ARBA00022840"/>
    </source>
</evidence>
<dbReference type="PANTHER" id="PTHR32071">
    <property type="entry name" value="TRANSCRIPTIONAL REGULATORY PROTEIN"/>
    <property type="match status" value="1"/>
</dbReference>
<feature type="domain" description="Sigma-54 factor interaction" evidence="7">
    <location>
        <begin position="142"/>
        <end position="371"/>
    </location>
</feature>
<feature type="compositionally biased region" description="Basic and acidic residues" evidence="6">
    <location>
        <begin position="428"/>
        <end position="437"/>
    </location>
</feature>
<feature type="compositionally biased region" description="Basic and acidic residues" evidence="6">
    <location>
        <begin position="390"/>
        <end position="399"/>
    </location>
</feature>
<dbReference type="Proteomes" id="UP001180616">
    <property type="component" value="Chromosome"/>
</dbReference>
<evidence type="ECO:0000256" key="4">
    <source>
        <dbReference type="ARBA" id="ARBA00023163"/>
    </source>
</evidence>
<keyword evidence="5" id="KW-0597">Phosphoprotein</keyword>
<dbReference type="Pfam" id="PF00158">
    <property type="entry name" value="Sigma54_activat"/>
    <property type="match status" value="1"/>
</dbReference>
<dbReference type="PROSITE" id="PS50045">
    <property type="entry name" value="SIGMA54_INTERACT_4"/>
    <property type="match status" value="1"/>
</dbReference>
<dbReference type="PANTHER" id="PTHR32071:SF57">
    <property type="entry name" value="C4-DICARBOXYLATE TRANSPORT TRANSCRIPTIONAL REGULATORY PROTEIN DCTD"/>
    <property type="match status" value="1"/>
</dbReference>